<evidence type="ECO:0000313" key="1">
    <source>
        <dbReference type="EMBL" id="GIY95572.1"/>
    </source>
</evidence>
<name>A0AAV4XKA0_CAEEX</name>
<dbReference type="Proteomes" id="UP001054945">
    <property type="component" value="Unassembled WGS sequence"/>
</dbReference>
<comment type="caution">
    <text evidence="1">The sequence shown here is derived from an EMBL/GenBank/DDBJ whole genome shotgun (WGS) entry which is preliminary data.</text>
</comment>
<organism evidence="1 2">
    <name type="scientific">Caerostris extrusa</name>
    <name type="common">Bark spider</name>
    <name type="synonym">Caerostris bankana</name>
    <dbReference type="NCBI Taxonomy" id="172846"/>
    <lineage>
        <taxon>Eukaryota</taxon>
        <taxon>Metazoa</taxon>
        <taxon>Ecdysozoa</taxon>
        <taxon>Arthropoda</taxon>
        <taxon>Chelicerata</taxon>
        <taxon>Arachnida</taxon>
        <taxon>Araneae</taxon>
        <taxon>Araneomorphae</taxon>
        <taxon>Entelegynae</taxon>
        <taxon>Araneoidea</taxon>
        <taxon>Araneidae</taxon>
        <taxon>Caerostris</taxon>
    </lineage>
</organism>
<keyword evidence="2" id="KW-1185">Reference proteome</keyword>
<accession>A0AAV4XKA0</accession>
<dbReference type="EMBL" id="BPLR01017936">
    <property type="protein sequence ID" value="GIY95572.1"/>
    <property type="molecule type" value="Genomic_DNA"/>
</dbReference>
<evidence type="ECO:0000313" key="2">
    <source>
        <dbReference type="Proteomes" id="UP001054945"/>
    </source>
</evidence>
<sequence>MPTTSHPCQLRENKGYPYLRASLIVCVDRITFPARKIREMFPIRKRTIPFNRRTKSWKSIILAVAVPQYRCLQQKKETLKQEINQTSVLSIRQLRKT</sequence>
<gene>
    <name evidence="1" type="ORF">CEXT_738501</name>
</gene>
<proteinExistence type="predicted"/>
<reference evidence="1 2" key="1">
    <citation type="submission" date="2021-06" db="EMBL/GenBank/DDBJ databases">
        <title>Caerostris extrusa draft genome.</title>
        <authorList>
            <person name="Kono N."/>
            <person name="Arakawa K."/>
        </authorList>
    </citation>
    <scope>NUCLEOTIDE SEQUENCE [LARGE SCALE GENOMIC DNA]</scope>
</reference>
<protein>
    <submittedName>
        <fullName evidence="1">Uncharacterized protein</fullName>
    </submittedName>
</protein>
<dbReference type="AlphaFoldDB" id="A0AAV4XKA0"/>